<sequence length="173" mass="18794">MVLGHATAGAPARAQTAEETAALLWLAIEDGADVNGTEVSGDRARRVSRSPAIYDTFNVPRKVISGRITVTRRSACQYHFLHAPAKWVGDRFGDDAGRRSEWVVDFGRVTGIQAYTSEPDLFFFTVDGPPMCEDLGGGRICASSYPRPLSGPPIARAQEILAQFQKDICKPAK</sequence>
<evidence type="ECO:0000313" key="2">
    <source>
        <dbReference type="Proteomes" id="UP000037822"/>
    </source>
</evidence>
<dbReference type="PATRIC" id="fig|1526658.3.peg.2375"/>
<organism evidence="1 2">
    <name type="scientific">Bosea vaviloviae</name>
    <dbReference type="NCBI Taxonomy" id="1526658"/>
    <lineage>
        <taxon>Bacteria</taxon>
        <taxon>Pseudomonadati</taxon>
        <taxon>Pseudomonadota</taxon>
        <taxon>Alphaproteobacteria</taxon>
        <taxon>Hyphomicrobiales</taxon>
        <taxon>Boseaceae</taxon>
        <taxon>Bosea</taxon>
    </lineage>
</organism>
<gene>
    <name evidence="1" type="ORF">AE618_08460</name>
</gene>
<comment type="caution">
    <text evidence="1">The sequence shown here is derived from an EMBL/GenBank/DDBJ whole genome shotgun (WGS) entry which is preliminary data.</text>
</comment>
<accession>A0A0N0MC48</accession>
<protein>
    <submittedName>
        <fullName evidence="1">Uncharacterized protein</fullName>
    </submittedName>
</protein>
<dbReference type="Proteomes" id="UP000037822">
    <property type="component" value="Unassembled WGS sequence"/>
</dbReference>
<dbReference type="AlphaFoldDB" id="A0A0N0MC48"/>
<proteinExistence type="predicted"/>
<reference evidence="1 2" key="1">
    <citation type="submission" date="2015-07" db="EMBL/GenBank/DDBJ databases">
        <title>Whole genome sequencing of Bosea vaviloviae isolated from cave pool.</title>
        <authorList>
            <person name="Tan N.E.H."/>
            <person name="Lee Y.P."/>
            <person name="Gan H.M."/>
            <person name="Barton H."/>
            <person name="Savka M.A."/>
        </authorList>
    </citation>
    <scope>NUCLEOTIDE SEQUENCE [LARGE SCALE GENOMIC DNA]</scope>
    <source>
        <strain evidence="1 2">SD260</strain>
    </source>
</reference>
<evidence type="ECO:0000313" key="1">
    <source>
        <dbReference type="EMBL" id="KPH81735.1"/>
    </source>
</evidence>
<keyword evidence="2" id="KW-1185">Reference proteome</keyword>
<name>A0A0N0MC48_9HYPH</name>
<dbReference type="EMBL" id="LGSZ01000028">
    <property type="protein sequence ID" value="KPH81735.1"/>
    <property type="molecule type" value="Genomic_DNA"/>
</dbReference>